<feature type="domain" description="EGF-like" evidence="9">
    <location>
        <begin position="1219"/>
        <end position="1256"/>
    </location>
</feature>
<evidence type="ECO:0008006" key="13">
    <source>
        <dbReference type="Google" id="ProtNLM"/>
    </source>
</evidence>
<organism evidence="11 12">
    <name type="scientific">Periplaneta americana</name>
    <name type="common">American cockroach</name>
    <name type="synonym">Blatta americana</name>
    <dbReference type="NCBI Taxonomy" id="6978"/>
    <lineage>
        <taxon>Eukaryota</taxon>
        <taxon>Metazoa</taxon>
        <taxon>Ecdysozoa</taxon>
        <taxon>Arthropoda</taxon>
        <taxon>Hexapoda</taxon>
        <taxon>Insecta</taxon>
        <taxon>Pterygota</taxon>
        <taxon>Neoptera</taxon>
        <taxon>Polyneoptera</taxon>
        <taxon>Dictyoptera</taxon>
        <taxon>Blattodea</taxon>
        <taxon>Blattoidea</taxon>
        <taxon>Blattidae</taxon>
        <taxon>Blattinae</taxon>
        <taxon>Periplaneta</taxon>
    </lineage>
</organism>
<keyword evidence="12" id="KW-1185">Reference proteome</keyword>
<feature type="disulfide bond" evidence="6">
    <location>
        <begin position="1284"/>
        <end position="1293"/>
    </location>
</feature>
<reference evidence="11 12" key="1">
    <citation type="journal article" date="2022" name="Allergy">
        <title>Genome assembly and annotation of Periplaneta americana reveal a comprehensive cockroach allergen profile.</title>
        <authorList>
            <person name="Wang L."/>
            <person name="Xiong Q."/>
            <person name="Saelim N."/>
            <person name="Wang L."/>
            <person name="Nong W."/>
            <person name="Wan A.T."/>
            <person name="Shi M."/>
            <person name="Liu X."/>
            <person name="Cao Q."/>
            <person name="Hui J.H.L."/>
            <person name="Sookrung N."/>
            <person name="Leung T.F."/>
            <person name="Tungtrongchitr A."/>
            <person name="Tsui S.K.W."/>
        </authorList>
    </citation>
    <scope>NUCLEOTIDE SEQUENCE [LARGE SCALE GENOMIC DNA]</scope>
    <source>
        <strain evidence="11">PWHHKU_190912</strain>
    </source>
</reference>
<dbReference type="PROSITE" id="PS00010">
    <property type="entry name" value="ASX_HYDROXYL"/>
    <property type="match status" value="2"/>
</dbReference>
<dbReference type="PROSITE" id="PS01187">
    <property type="entry name" value="EGF_CA"/>
    <property type="match status" value="1"/>
</dbReference>
<dbReference type="PANTHER" id="PTHR47510">
    <property type="entry name" value="REVERSE TRANSCRIPTASE DOMAIN-CONTAINING PROTEIN"/>
    <property type="match status" value="1"/>
</dbReference>
<feature type="domain" description="Laminin G" evidence="8">
    <location>
        <begin position="1"/>
        <end position="100"/>
    </location>
</feature>
<dbReference type="CDD" id="cd00053">
    <property type="entry name" value="EGF"/>
    <property type="match status" value="1"/>
</dbReference>
<dbReference type="InterPro" id="IPR036691">
    <property type="entry name" value="Endo/exonu/phosph_ase_sf"/>
</dbReference>
<feature type="disulfide bond" evidence="6">
    <location>
        <begin position="1246"/>
        <end position="1255"/>
    </location>
</feature>
<evidence type="ECO:0000259" key="10">
    <source>
        <dbReference type="PROSITE" id="PS50878"/>
    </source>
</evidence>
<keyword evidence="3" id="KW-0732">Signal</keyword>
<name>A0ABQ8TUF8_PERAM</name>
<dbReference type="Gene3D" id="2.60.120.200">
    <property type="match status" value="1"/>
</dbReference>
<dbReference type="Proteomes" id="UP001148838">
    <property type="component" value="Unassembled WGS sequence"/>
</dbReference>
<dbReference type="PROSITE" id="PS50025">
    <property type="entry name" value="LAM_G_DOMAIN"/>
    <property type="match status" value="1"/>
</dbReference>
<keyword evidence="4" id="KW-0677">Repeat</keyword>
<evidence type="ECO:0000256" key="2">
    <source>
        <dbReference type="ARBA" id="ARBA00022614"/>
    </source>
</evidence>
<dbReference type="SMART" id="SM00179">
    <property type="entry name" value="EGF_CA"/>
    <property type="match status" value="5"/>
</dbReference>
<dbReference type="SUPFAM" id="SSF57196">
    <property type="entry name" value="EGF/Laminin"/>
    <property type="match status" value="3"/>
</dbReference>
<comment type="caution">
    <text evidence="6">Lacks conserved residue(s) required for the propagation of feature annotation.</text>
</comment>
<feature type="domain" description="EGF-like" evidence="9">
    <location>
        <begin position="128"/>
        <end position="166"/>
    </location>
</feature>
<dbReference type="PROSITE" id="PS00022">
    <property type="entry name" value="EGF_1"/>
    <property type="match status" value="5"/>
</dbReference>
<dbReference type="SUPFAM" id="SSF49899">
    <property type="entry name" value="Concanavalin A-like lectins/glucanases"/>
    <property type="match status" value="1"/>
</dbReference>
<dbReference type="Pfam" id="PF00008">
    <property type="entry name" value="EGF"/>
    <property type="match status" value="4"/>
</dbReference>
<dbReference type="InterPro" id="IPR000152">
    <property type="entry name" value="EGF-type_Asp/Asn_hydroxyl_site"/>
</dbReference>
<dbReference type="EMBL" id="JAJSOF020000003">
    <property type="protein sequence ID" value="KAJ4449194.1"/>
    <property type="molecule type" value="Genomic_DNA"/>
</dbReference>
<evidence type="ECO:0000313" key="12">
    <source>
        <dbReference type="Proteomes" id="UP001148838"/>
    </source>
</evidence>
<dbReference type="SMART" id="SM00082">
    <property type="entry name" value="LRRCT"/>
    <property type="match status" value="1"/>
</dbReference>
<comment type="caution">
    <text evidence="11">The sequence shown here is derived from an EMBL/GenBank/DDBJ whole genome shotgun (WGS) entry which is preliminary data.</text>
</comment>
<dbReference type="Gene3D" id="3.80.10.10">
    <property type="entry name" value="Ribonuclease Inhibitor"/>
    <property type="match status" value="1"/>
</dbReference>
<evidence type="ECO:0000256" key="3">
    <source>
        <dbReference type="ARBA" id="ARBA00022729"/>
    </source>
</evidence>
<accession>A0ABQ8TUF8</accession>
<dbReference type="Gene3D" id="3.30.420.10">
    <property type="entry name" value="Ribonuclease H-like superfamily/Ribonuclease H"/>
    <property type="match status" value="1"/>
</dbReference>
<feature type="disulfide bond" evidence="6">
    <location>
        <begin position="1207"/>
        <end position="1216"/>
    </location>
</feature>
<dbReference type="Pfam" id="PF00078">
    <property type="entry name" value="RVT_1"/>
    <property type="match status" value="1"/>
</dbReference>
<dbReference type="InterPro" id="IPR009030">
    <property type="entry name" value="Growth_fac_rcpt_cys_sf"/>
</dbReference>
<evidence type="ECO:0000259" key="8">
    <source>
        <dbReference type="PROSITE" id="PS50025"/>
    </source>
</evidence>
<feature type="domain" description="Reverse transcriptase" evidence="10">
    <location>
        <begin position="732"/>
        <end position="987"/>
    </location>
</feature>
<dbReference type="Pfam" id="PF00054">
    <property type="entry name" value="Laminin_G_1"/>
    <property type="match status" value="1"/>
</dbReference>
<feature type="disulfide bond" evidence="6">
    <location>
        <begin position="156"/>
        <end position="165"/>
    </location>
</feature>
<feature type="compositionally biased region" description="Polar residues" evidence="7">
    <location>
        <begin position="1463"/>
        <end position="1474"/>
    </location>
</feature>
<dbReference type="SMART" id="SM00181">
    <property type="entry name" value="EGF"/>
    <property type="match status" value="5"/>
</dbReference>
<feature type="region of interest" description="Disordered" evidence="7">
    <location>
        <begin position="1435"/>
        <end position="1474"/>
    </location>
</feature>
<keyword evidence="5 6" id="KW-1015">Disulfide bond</keyword>
<feature type="disulfide bond" evidence="6">
    <location>
        <begin position="1324"/>
        <end position="1333"/>
    </location>
</feature>
<dbReference type="SUPFAM" id="SSF57184">
    <property type="entry name" value="Growth factor receptor domain"/>
    <property type="match status" value="1"/>
</dbReference>
<feature type="compositionally biased region" description="Polar residues" evidence="7">
    <location>
        <begin position="1435"/>
        <end position="1445"/>
    </location>
</feature>
<dbReference type="InterPro" id="IPR036397">
    <property type="entry name" value="RNaseH_sf"/>
</dbReference>
<keyword evidence="2" id="KW-0433">Leucine-rich repeat</keyword>
<protein>
    <recommendedName>
        <fullName evidence="13">RNA-directed DNA polymerase from transposon X-element</fullName>
    </recommendedName>
</protein>
<dbReference type="CDD" id="cd00054">
    <property type="entry name" value="EGF_CA"/>
    <property type="match status" value="4"/>
</dbReference>
<dbReference type="Gene3D" id="2.10.25.10">
    <property type="entry name" value="Laminin"/>
    <property type="match status" value="4"/>
</dbReference>
<dbReference type="InterPro" id="IPR032675">
    <property type="entry name" value="LRR_dom_sf"/>
</dbReference>
<dbReference type="PROSITE" id="PS50026">
    <property type="entry name" value="EGF_3"/>
    <property type="match status" value="5"/>
</dbReference>
<dbReference type="PROSITE" id="PS50890">
    <property type="entry name" value="PUA"/>
    <property type="match status" value="1"/>
</dbReference>
<dbReference type="PROSITE" id="PS50878">
    <property type="entry name" value="RT_POL"/>
    <property type="match status" value="1"/>
</dbReference>
<dbReference type="CDD" id="cd01650">
    <property type="entry name" value="RT_nLTR_like"/>
    <property type="match status" value="1"/>
</dbReference>
<dbReference type="InterPro" id="IPR000477">
    <property type="entry name" value="RT_dom"/>
</dbReference>
<dbReference type="InterPro" id="IPR005135">
    <property type="entry name" value="Endo/exonuclease/phosphatase"/>
</dbReference>
<dbReference type="SUPFAM" id="SSF56672">
    <property type="entry name" value="DNA/RNA polymerases"/>
    <property type="match status" value="1"/>
</dbReference>
<feature type="domain" description="EGF-like" evidence="9">
    <location>
        <begin position="1258"/>
        <end position="1294"/>
    </location>
</feature>
<dbReference type="PANTHER" id="PTHR47510:SF3">
    <property type="entry name" value="ENDO_EXONUCLEASE_PHOSPHATASE DOMAIN-CONTAINING PROTEIN"/>
    <property type="match status" value="1"/>
</dbReference>
<feature type="domain" description="EGF-like" evidence="9">
    <location>
        <begin position="1296"/>
        <end position="1334"/>
    </location>
</feature>
<dbReference type="Gene3D" id="3.60.10.10">
    <property type="entry name" value="Endonuclease/exonuclease/phosphatase"/>
    <property type="match status" value="1"/>
</dbReference>
<dbReference type="Pfam" id="PF14529">
    <property type="entry name" value="Exo_endo_phos_2"/>
    <property type="match status" value="1"/>
</dbReference>
<dbReference type="SUPFAM" id="SSF52058">
    <property type="entry name" value="L domain-like"/>
    <property type="match status" value="1"/>
</dbReference>
<proteinExistence type="predicted"/>
<dbReference type="InterPro" id="IPR043502">
    <property type="entry name" value="DNA/RNA_pol_sf"/>
</dbReference>
<sequence length="1510" mass="170422">MVSDGKYHMAELIAIKKNFTLRVDRGLARSIINEGSRDFLHLTTSLYIGGVPPETGQEAFTHWHLRNLTSFNGCLKELWINHKPVDFTNAARQQKVTPGCSLLQDEEEQMEEDEGGPAAVVAAAPSAEQDNCANNQCRRGSKCVPRSRPGEYACRCRPGWGGRYCDQVQNPLSFMVWSVISGHGTGRLYFVQGMMRQYHYIKVLKERLLPQVREWFPDGEFVFMHDSAPCHKANKVTKFLSVPSINTNNSNPTCPLPCTADILKAALSFSPLSLNVVHVNAQSLLCHFDEFSSIFSPLDIHVILISESWLHPNLPSTLVNLPGYTLCRNDREGKRGGGVAGYIRSDLRPKIIHNSPSQYSAKPEFMFIEICTLFTKCLVCVVYKPPHIYDVDDFETALLNVTPQYENVIIMGDFNSNLLDSHSSTTKRLQSFFQCLDMVILPLAPTHHTEGTDTLLDLIITNNADKIPTHGQLPAPGLSGHDIIYLSFNLQCPKSAPKVITYRDIKRIDDIALKEDAAQLPWHMIWTLRTVDKKVDLFNTLILQLYDKHAPLKTKRTRRNPAPWMTTEIRSLMSERDLAYRKYTRNKNDEYFNSYKHLRNRTTQLIRNAKLKYSYKLIEPNTTPSELWKNLKVIGLGRASEQAGIPIPLDRLNEHFVKDPSLNDTTKQDTVLPDSVPPTRDKFHFTDVTPIDVMKAIRRIKTKAQGPDNISIILTQKIQEIVIPTIAHIFNSSLITSTFPKIWKQAFVLPLPKVKVPTDPNDYRPISILPAISKALERIVHRQITNYMNEHKLFDEYQSGFRAGHNTSTALLKVTEDIREAIDSNKVTILTLLDLSKAFNSVNFDLLTHKLRNMYLSETAVSWFESYLRERQQCVVSGNRSSSWLDITSGIPQGSVLGPLLFTIYVNDITSLVRHCNYHLYADDLQCYISSLLDRINDAIDKLNEDIDSIVTWTKKLRLKINPGKTQAIILGHKRQTDAVKYLDISPVKNEEGFHLLGRGRIEHALSERARIQALKHNEAVKQNRLFVERLVDIVCFLWKQELAFRGHFEGEDSVNRGSYLELLDLLSKQEQYIRDHLQSASGFKENDEAGISLHGNDISMIPEGTFEDLKAITHLALGANPFLCDCSLAWLADWVKRDYVEPGIARCAEPHAMRDKLLLTTPSSAFQCKGRVSYEILAKCDACFTFPCANGGECEALPERQYICRCAPGYHGQHCQYMIDACYGNPCRNAGTCKVLEEGRFSCHCPAGFTGDRCETNVDDCTNNKCENNATCVDLVQAYECRCTPGFMGEYCETKIPFCTKEYNPCRNGARCVDHFTHYTCECVLGYTGENCTVNIDDCQNNMCQANTVRRRSHSAPKSTTRVAMEHDAWITSPTTRVSVYWVTQERTALLTLMIARTTCASTIYKSELPVLSSQFFYLSHSSSQYLEPQTFRDSSLYSNSGPSNRGPPHSNPGPSNCGPPHSNSGLRTPTQTRTHTRVELWLACSGLLTDGITENSETLSSSLAPALL</sequence>
<dbReference type="InterPro" id="IPR018097">
    <property type="entry name" value="EGF_Ca-bd_CS"/>
</dbReference>
<evidence type="ECO:0000256" key="7">
    <source>
        <dbReference type="SAM" id="MobiDB-lite"/>
    </source>
</evidence>
<dbReference type="PROSITE" id="PS01186">
    <property type="entry name" value="EGF_2"/>
    <property type="match status" value="5"/>
</dbReference>
<evidence type="ECO:0000259" key="9">
    <source>
        <dbReference type="PROSITE" id="PS50026"/>
    </source>
</evidence>
<keyword evidence="1 6" id="KW-0245">EGF-like domain</keyword>
<evidence type="ECO:0000256" key="5">
    <source>
        <dbReference type="ARBA" id="ARBA00023157"/>
    </source>
</evidence>
<feature type="disulfide bond" evidence="6">
    <location>
        <begin position="137"/>
        <end position="154"/>
    </location>
</feature>
<dbReference type="InterPro" id="IPR013320">
    <property type="entry name" value="ConA-like_dom_sf"/>
</dbReference>
<dbReference type="InterPro" id="IPR000483">
    <property type="entry name" value="Cys-rich_flank_reg_C"/>
</dbReference>
<gene>
    <name evidence="11" type="ORF">ANN_00591</name>
</gene>
<evidence type="ECO:0000256" key="6">
    <source>
        <dbReference type="PROSITE-ProRule" id="PRU00076"/>
    </source>
</evidence>
<dbReference type="CDD" id="cd00110">
    <property type="entry name" value="LamG"/>
    <property type="match status" value="1"/>
</dbReference>
<evidence type="ECO:0000256" key="4">
    <source>
        <dbReference type="ARBA" id="ARBA00022737"/>
    </source>
</evidence>
<dbReference type="InterPro" id="IPR000742">
    <property type="entry name" value="EGF"/>
</dbReference>
<dbReference type="InterPro" id="IPR001791">
    <property type="entry name" value="Laminin_G"/>
</dbReference>
<feature type="domain" description="EGF-like" evidence="9">
    <location>
        <begin position="1182"/>
        <end position="1217"/>
    </location>
</feature>
<dbReference type="SUPFAM" id="SSF56219">
    <property type="entry name" value="DNase I-like"/>
    <property type="match status" value="1"/>
</dbReference>
<dbReference type="InterPro" id="IPR001881">
    <property type="entry name" value="EGF-like_Ca-bd_dom"/>
</dbReference>
<evidence type="ECO:0000313" key="11">
    <source>
        <dbReference type="EMBL" id="KAJ4449194.1"/>
    </source>
</evidence>
<evidence type="ECO:0000256" key="1">
    <source>
        <dbReference type="ARBA" id="ARBA00022536"/>
    </source>
</evidence>